<gene>
    <name evidence="4" type="primary">fjo29</name>
    <name evidence="4" type="ORF">GCM10011312_07850</name>
</gene>
<dbReference type="EMBL" id="BMGK01000003">
    <property type="protein sequence ID" value="GGD86228.1"/>
    <property type="molecule type" value="Genomic_DNA"/>
</dbReference>
<dbReference type="Pfam" id="PF00491">
    <property type="entry name" value="Arginase"/>
    <property type="match status" value="1"/>
</dbReference>
<dbReference type="GO" id="GO:0033389">
    <property type="term" value="P:putrescine biosynthetic process from arginine, via agmatine"/>
    <property type="evidence" value="ECO:0007669"/>
    <property type="project" value="TreeGrafter"/>
</dbReference>
<evidence type="ECO:0000313" key="4">
    <source>
        <dbReference type="EMBL" id="GGD86228.1"/>
    </source>
</evidence>
<keyword evidence="2" id="KW-0378">Hydrolase</keyword>
<comment type="similarity">
    <text evidence="3">Belongs to the arginase family.</text>
</comment>
<keyword evidence="5" id="KW-1185">Reference proteome</keyword>
<protein>
    <submittedName>
        <fullName evidence="4">Arginase</fullName>
    </submittedName>
</protein>
<evidence type="ECO:0000256" key="3">
    <source>
        <dbReference type="PROSITE-ProRule" id="PRU00742"/>
    </source>
</evidence>
<dbReference type="PROSITE" id="PS51409">
    <property type="entry name" value="ARGINASE_2"/>
    <property type="match status" value="1"/>
</dbReference>
<dbReference type="CDD" id="cd09988">
    <property type="entry name" value="Formimidoylglutamase"/>
    <property type="match status" value="1"/>
</dbReference>
<dbReference type="InterPro" id="IPR006035">
    <property type="entry name" value="Ureohydrolase"/>
</dbReference>
<reference evidence="4" key="2">
    <citation type="submission" date="2020-09" db="EMBL/GenBank/DDBJ databases">
        <authorList>
            <person name="Sun Q."/>
            <person name="Zhou Y."/>
        </authorList>
    </citation>
    <scope>NUCLEOTIDE SEQUENCE</scope>
    <source>
        <strain evidence="4">CGMCC 1.12924</strain>
    </source>
</reference>
<comment type="caution">
    <text evidence="4">The sequence shown here is derived from an EMBL/GenBank/DDBJ whole genome shotgun (WGS) entry which is preliminary data.</text>
</comment>
<evidence type="ECO:0000313" key="5">
    <source>
        <dbReference type="Proteomes" id="UP000652231"/>
    </source>
</evidence>
<dbReference type="GO" id="GO:0008783">
    <property type="term" value="F:agmatinase activity"/>
    <property type="evidence" value="ECO:0007669"/>
    <property type="project" value="TreeGrafter"/>
</dbReference>
<dbReference type="GO" id="GO:0046872">
    <property type="term" value="F:metal ion binding"/>
    <property type="evidence" value="ECO:0007669"/>
    <property type="project" value="UniProtKB-KW"/>
</dbReference>
<dbReference type="Proteomes" id="UP000652231">
    <property type="component" value="Unassembled WGS sequence"/>
</dbReference>
<dbReference type="InterPro" id="IPR023696">
    <property type="entry name" value="Ureohydrolase_dom_sf"/>
</dbReference>
<dbReference type="SUPFAM" id="SSF52768">
    <property type="entry name" value="Arginase/deacetylase"/>
    <property type="match status" value="1"/>
</dbReference>
<dbReference type="PANTHER" id="PTHR11358:SF26">
    <property type="entry name" value="GUANIDINO ACID HYDROLASE, MITOCHONDRIAL"/>
    <property type="match status" value="1"/>
</dbReference>
<keyword evidence="1" id="KW-0479">Metal-binding</keyword>
<proteinExistence type="inferred from homology"/>
<sequence>MQEFFSPVGKSVMGHREFLPENVLGKHLLIHSGRNGFPELEGCKFALFGVKENRNSIDFNGTYPVFDSIRKSLYALFPGNWNYKIADLGDIYPGETVTDTYFAVTAVVKELLKQQIIPLMLGGSQDLMYAAYRAYDDFGKMINYVNIDSKFDIGDAEAAINNGSYVGKMVVDKPYNLFNYSAIGYQSYFNSADEIALLDKLYFDAYRLGEIVNNIQLVEPLTRDADMISLDISAIKTAELSYINNNSPNGLDGREVCAISRYAGISNKVSFYGIFEINDFENTPSASMLIAQILWYFIEGVNYRIDDGDFISDEDFKTYKVPIEDDVLVFKKSLNTQRWWIELPFISEGNNKLKRHTLLPCAYQDYVSACNQEIPERWLKARRKNEI</sequence>
<dbReference type="RefSeq" id="WP_229741316.1">
    <property type="nucleotide sequence ID" value="NZ_BMGK01000003.1"/>
</dbReference>
<dbReference type="Gene3D" id="3.40.800.10">
    <property type="entry name" value="Ureohydrolase domain"/>
    <property type="match status" value="1"/>
</dbReference>
<evidence type="ECO:0000256" key="1">
    <source>
        <dbReference type="ARBA" id="ARBA00022723"/>
    </source>
</evidence>
<reference evidence="4" key="1">
    <citation type="journal article" date="2014" name="Int. J. Syst. Evol. Microbiol.">
        <title>Complete genome sequence of Corynebacterium casei LMG S-19264T (=DSM 44701T), isolated from a smear-ripened cheese.</title>
        <authorList>
            <consortium name="US DOE Joint Genome Institute (JGI-PGF)"/>
            <person name="Walter F."/>
            <person name="Albersmeier A."/>
            <person name="Kalinowski J."/>
            <person name="Ruckert C."/>
        </authorList>
    </citation>
    <scope>NUCLEOTIDE SEQUENCE</scope>
    <source>
        <strain evidence="4">CGMCC 1.12924</strain>
    </source>
</reference>
<organism evidence="4 5">
    <name type="scientific">Planktosalinus lacus</name>
    <dbReference type="NCBI Taxonomy" id="1526573"/>
    <lineage>
        <taxon>Bacteria</taxon>
        <taxon>Pseudomonadati</taxon>
        <taxon>Bacteroidota</taxon>
        <taxon>Flavobacteriia</taxon>
        <taxon>Flavobacteriales</taxon>
        <taxon>Flavobacteriaceae</taxon>
        <taxon>Planktosalinus</taxon>
    </lineage>
</organism>
<evidence type="ECO:0000256" key="2">
    <source>
        <dbReference type="ARBA" id="ARBA00022801"/>
    </source>
</evidence>
<accession>A0A8J2Y9D2</accession>
<name>A0A8J2Y9D2_9FLAO</name>
<dbReference type="AlphaFoldDB" id="A0A8J2Y9D2"/>
<dbReference type="PANTHER" id="PTHR11358">
    <property type="entry name" value="ARGINASE/AGMATINASE"/>
    <property type="match status" value="1"/>
</dbReference>